<dbReference type="PANTHER" id="PTHR46033">
    <property type="entry name" value="PROTEIN MAIN-LIKE 2"/>
    <property type="match status" value="1"/>
</dbReference>
<dbReference type="EMBL" id="KI392534">
    <property type="protein sequence ID" value="ERN14479.1"/>
    <property type="molecule type" value="Genomic_DNA"/>
</dbReference>
<protein>
    <recommendedName>
        <fullName evidence="3">Aminotransferase-like plant mobile domain-containing protein</fullName>
    </recommendedName>
</protein>
<evidence type="ECO:0008006" key="3">
    <source>
        <dbReference type="Google" id="ProtNLM"/>
    </source>
</evidence>
<dbReference type="Proteomes" id="UP000017836">
    <property type="component" value="Unassembled WGS sequence"/>
</dbReference>
<dbReference type="GO" id="GO:0010073">
    <property type="term" value="P:meristem maintenance"/>
    <property type="evidence" value="ECO:0007669"/>
    <property type="project" value="InterPro"/>
</dbReference>
<keyword evidence="2" id="KW-1185">Reference proteome</keyword>
<reference evidence="2" key="1">
    <citation type="journal article" date="2013" name="Science">
        <title>The Amborella genome and the evolution of flowering plants.</title>
        <authorList>
            <consortium name="Amborella Genome Project"/>
        </authorList>
    </citation>
    <scope>NUCLEOTIDE SEQUENCE [LARGE SCALE GENOMIC DNA]</scope>
</reference>
<gene>
    <name evidence="1" type="ORF">AMTR_s00174p00039060</name>
</gene>
<evidence type="ECO:0000313" key="1">
    <source>
        <dbReference type="EMBL" id="ERN14479.1"/>
    </source>
</evidence>
<accession>U5CWG4</accession>
<name>U5CWG4_AMBTC</name>
<evidence type="ECO:0000313" key="2">
    <source>
        <dbReference type="Proteomes" id="UP000017836"/>
    </source>
</evidence>
<dbReference type="InterPro" id="IPR044824">
    <property type="entry name" value="MAIN-like"/>
</dbReference>
<dbReference type="HOGENOM" id="CLU_058703_0_0_1"/>
<proteinExistence type="predicted"/>
<sequence>MTPTLFDVYEILGLAVDDDLVTYRSISDLRQFIEDNLDIVPTNGNLIVIKHSWLKANFHILPPELLDIHEPTFFTSSVSPFSQIHRLHSYQKGTYNYLKILRKTIYVLGVLQPLHIFIVPLEKLVLSSKDILVVQLLLCMGQAFETAMCLTTLIFGDITEPYIPDRVCRQFGVKYGMPRNPIYVGKRSSRQGGQRDWKNVNSDKIHQSLTWHERMMPVIKVDIANGLPSEEYKAWYSRVSHLIIHNVANPRKDILQLVNHEEEEVVPTYESQYIMRLRCYEDQLVSAVQANTIMLVDALILRQKLYLEVYNWVNNAFEMMFKFVPVDMDDIEARMETL</sequence>
<dbReference type="Gramene" id="ERN14479">
    <property type="protein sequence ID" value="ERN14479"/>
    <property type="gene ID" value="AMTR_s00174p00039060"/>
</dbReference>
<organism evidence="1 2">
    <name type="scientific">Amborella trichopoda</name>
    <dbReference type="NCBI Taxonomy" id="13333"/>
    <lineage>
        <taxon>Eukaryota</taxon>
        <taxon>Viridiplantae</taxon>
        <taxon>Streptophyta</taxon>
        <taxon>Embryophyta</taxon>
        <taxon>Tracheophyta</taxon>
        <taxon>Spermatophyta</taxon>
        <taxon>Magnoliopsida</taxon>
        <taxon>Amborellales</taxon>
        <taxon>Amborellaceae</taxon>
        <taxon>Amborella</taxon>
    </lineage>
</organism>
<dbReference type="PANTHER" id="PTHR46033:SF1">
    <property type="entry name" value="PROTEIN MAIN-LIKE 2"/>
    <property type="match status" value="1"/>
</dbReference>
<dbReference type="AlphaFoldDB" id="U5CWG4"/>